<accession>B9JFG2</accession>
<reference evidence="3 4" key="1">
    <citation type="journal article" date="2009" name="J. Bacteriol.">
        <title>Genome sequences of three Agrobacterium biovars help elucidate the evolution of multichromosome genomes in bacteria.</title>
        <authorList>
            <person name="Slater S.C."/>
            <person name="Goldman B.S."/>
            <person name="Goodner B."/>
            <person name="Setubal J.C."/>
            <person name="Farrand S.K."/>
            <person name="Nester E.W."/>
            <person name="Burr T.J."/>
            <person name="Banta L."/>
            <person name="Dickerman A.W."/>
            <person name="Paulsen I."/>
            <person name="Otten L."/>
            <person name="Suen G."/>
            <person name="Welch R."/>
            <person name="Almeida N.F."/>
            <person name="Arnold F."/>
            <person name="Burton O.T."/>
            <person name="Du Z."/>
            <person name="Ewing A."/>
            <person name="Godsy E."/>
            <person name="Heisel S."/>
            <person name="Houmiel K.L."/>
            <person name="Jhaveri J."/>
            <person name="Lu J."/>
            <person name="Miller N.M."/>
            <person name="Norton S."/>
            <person name="Chen Q."/>
            <person name="Phoolcharoen W."/>
            <person name="Ohlin V."/>
            <person name="Ondrusek D."/>
            <person name="Pride N."/>
            <person name="Stricklin S.L."/>
            <person name="Sun J."/>
            <person name="Wheeler C."/>
            <person name="Wilson L."/>
            <person name="Zhu H."/>
            <person name="Wood D.W."/>
        </authorList>
    </citation>
    <scope>NUCLEOTIDE SEQUENCE [LARGE SCALE GENOMIC DNA]</scope>
    <source>
        <strain evidence="4">K84 / ATCC BAA-868</strain>
    </source>
</reference>
<dbReference type="eggNOG" id="ENOG502ZBP8">
    <property type="taxonomic scope" value="Bacteria"/>
</dbReference>
<dbReference type="RefSeq" id="WP_012651507.1">
    <property type="nucleotide sequence ID" value="NC_011985.1"/>
</dbReference>
<evidence type="ECO:0000256" key="1">
    <source>
        <dbReference type="SAM" id="MobiDB-lite"/>
    </source>
</evidence>
<dbReference type="AlphaFoldDB" id="B9JFG2"/>
<dbReference type="KEGG" id="ara:Arad_2470"/>
<keyword evidence="2" id="KW-0732">Signal</keyword>
<dbReference type="HOGENOM" id="CLU_058985_0_0_5"/>
<sequence>MSGISSAHRLGAAFAMLASLSTAASAQDAFQEFKQLDGSMKMPKLNAFVAPGGENSPVRTLRDVSLEAKLAPDSGPQQQGLSWYVFSPFAGADGKLPLVASSKGGSASFHLLPGDYFVNVSFGRAGVTKKLTVPESGMSQKQTMVLDAGGMVLNAVSGSDVRIPPAELSFSIYAGDAKEDGERGLVMSDVKPNTLVGLSTGTYHIVSEYGAVNAVIRADIQVEAGKVTEATIQHRAAKITFKLVSDAGGEAIADTAWSILTSAGDIVGESLSAFPVMVLAEGQYTAVARNKDKIYQRDFTVVAGRNTDVEVLMKEQQPQDADDQQPAQQIPVQSPQAQQNQGPSGQPGVSSQQRPLPTYEQLAPSAGGDDGGDSMD</sequence>
<evidence type="ECO:0000313" key="4">
    <source>
        <dbReference type="Proteomes" id="UP000001600"/>
    </source>
</evidence>
<dbReference type="Proteomes" id="UP000001600">
    <property type="component" value="Chromosome 1"/>
</dbReference>
<gene>
    <name evidence="3" type="ordered locus">Arad_2470</name>
</gene>
<proteinExistence type="predicted"/>
<feature type="region of interest" description="Disordered" evidence="1">
    <location>
        <begin position="315"/>
        <end position="376"/>
    </location>
</feature>
<organism evidence="3 4">
    <name type="scientific">Rhizobium rhizogenes (strain K84 / ATCC BAA-868)</name>
    <name type="common">Agrobacterium radiobacter</name>
    <dbReference type="NCBI Taxonomy" id="311403"/>
    <lineage>
        <taxon>Bacteria</taxon>
        <taxon>Pseudomonadati</taxon>
        <taxon>Pseudomonadota</taxon>
        <taxon>Alphaproteobacteria</taxon>
        <taxon>Hyphomicrobiales</taxon>
        <taxon>Rhizobiaceae</taxon>
        <taxon>Rhizobium/Agrobacterium group</taxon>
        <taxon>Rhizobium</taxon>
    </lineage>
</organism>
<name>B9JFG2_RHIR8</name>
<feature type="chain" id="PRO_5002884614" evidence="2">
    <location>
        <begin position="27"/>
        <end position="376"/>
    </location>
</feature>
<feature type="compositionally biased region" description="Low complexity" evidence="1">
    <location>
        <begin position="316"/>
        <end position="353"/>
    </location>
</feature>
<dbReference type="EMBL" id="CP000628">
    <property type="protein sequence ID" value="ACM26652.1"/>
    <property type="molecule type" value="Genomic_DNA"/>
</dbReference>
<evidence type="ECO:0000256" key="2">
    <source>
        <dbReference type="SAM" id="SignalP"/>
    </source>
</evidence>
<feature type="signal peptide" evidence="2">
    <location>
        <begin position="1"/>
        <end position="26"/>
    </location>
</feature>
<protein>
    <submittedName>
        <fullName evidence="3">Uncharacterized protein</fullName>
    </submittedName>
</protein>
<dbReference type="STRING" id="311403.Arad_2470"/>
<evidence type="ECO:0000313" key="3">
    <source>
        <dbReference type="EMBL" id="ACM26652.1"/>
    </source>
</evidence>